<dbReference type="InterPro" id="IPR007303">
    <property type="entry name" value="TIP41-like"/>
</dbReference>
<dbReference type="Pfam" id="PF04176">
    <property type="entry name" value="TIP41"/>
    <property type="match status" value="1"/>
</dbReference>
<dbReference type="Proteomes" id="UP000694388">
    <property type="component" value="Unplaced"/>
</dbReference>
<dbReference type="Ensembl" id="ENSEBUT00000004444.1">
    <property type="protein sequence ID" value="ENSEBUP00000004032.1"/>
    <property type="gene ID" value="ENSEBUG00000002868.1"/>
</dbReference>
<dbReference type="InterPro" id="IPR051330">
    <property type="entry name" value="Phosphatase_reg/MetRdx"/>
</dbReference>
<organism evidence="3 4">
    <name type="scientific">Eptatretus burgeri</name>
    <name type="common">Inshore hagfish</name>
    <dbReference type="NCBI Taxonomy" id="7764"/>
    <lineage>
        <taxon>Eukaryota</taxon>
        <taxon>Metazoa</taxon>
        <taxon>Chordata</taxon>
        <taxon>Craniata</taxon>
        <taxon>Vertebrata</taxon>
        <taxon>Cyclostomata</taxon>
        <taxon>Myxini</taxon>
        <taxon>Myxiniformes</taxon>
        <taxon>Myxinidae</taxon>
        <taxon>Eptatretinae</taxon>
        <taxon>Eptatretus</taxon>
    </lineage>
</organism>
<evidence type="ECO:0000313" key="4">
    <source>
        <dbReference type="Proteomes" id="UP000694388"/>
    </source>
</evidence>
<dbReference type="PANTHER" id="PTHR21021">
    <property type="entry name" value="GAF/PUTATIVE CYTOSKELETAL PROTEIN"/>
    <property type="match status" value="1"/>
</dbReference>
<dbReference type="GO" id="GO:0005829">
    <property type="term" value="C:cytosol"/>
    <property type="evidence" value="ECO:0007669"/>
    <property type="project" value="TreeGrafter"/>
</dbReference>
<sequence>MNREPILFFEDVVLFEDELHDHGISILSVKVRVMPSGFFLLLRFFLRVDGVVIRVNDTRIYHQADTSYLLREFVTKERYIKDIPLSLSELSDPAAVFPHLHVVKEESEKLLLPPDVNSEVKGDIVRNMT</sequence>
<dbReference type="GO" id="GO:0031929">
    <property type="term" value="P:TOR signaling"/>
    <property type="evidence" value="ECO:0007669"/>
    <property type="project" value="TreeGrafter"/>
</dbReference>
<dbReference type="OMA" id="IDTRIYY"/>
<name>A0A8C4N8V1_EPTBU</name>
<evidence type="ECO:0000256" key="1">
    <source>
        <dbReference type="ARBA" id="ARBA00006658"/>
    </source>
</evidence>
<reference evidence="3" key="1">
    <citation type="submission" date="2025-08" db="UniProtKB">
        <authorList>
            <consortium name="Ensembl"/>
        </authorList>
    </citation>
    <scope>IDENTIFICATION</scope>
</reference>
<dbReference type="PANTHER" id="PTHR21021:SF16">
    <property type="entry name" value="TIP41-LIKE PROTEIN"/>
    <property type="match status" value="1"/>
</dbReference>
<evidence type="ECO:0000256" key="2">
    <source>
        <dbReference type="ARBA" id="ARBA00018951"/>
    </source>
</evidence>
<dbReference type="AlphaFoldDB" id="A0A8C4N8V1"/>
<dbReference type="GeneTree" id="ENSGT00390000006659"/>
<comment type="similarity">
    <text evidence="1">Belongs to the TIP41 family.</text>
</comment>
<proteinExistence type="inferred from homology"/>
<keyword evidence="4" id="KW-1185">Reference proteome</keyword>
<accession>A0A8C4N8V1</accession>
<protein>
    <recommendedName>
        <fullName evidence="2">TIP41-like protein</fullName>
    </recommendedName>
</protein>
<evidence type="ECO:0000313" key="3">
    <source>
        <dbReference type="Ensembl" id="ENSEBUP00000004032.1"/>
    </source>
</evidence>
<reference evidence="3" key="2">
    <citation type="submission" date="2025-09" db="UniProtKB">
        <authorList>
            <consortium name="Ensembl"/>
        </authorList>
    </citation>
    <scope>IDENTIFICATION</scope>
</reference>